<dbReference type="STRING" id="1097556.R4X7T7"/>
<evidence type="ECO:0000256" key="2">
    <source>
        <dbReference type="ARBA" id="ARBA00023043"/>
    </source>
</evidence>
<keyword evidence="1" id="KW-0677">Repeat</keyword>
<comment type="caution">
    <text evidence="5">The sequence shown here is derived from an EMBL/GenBank/DDBJ whole genome shotgun (WGS) entry which is preliminary data.</text>
</comment>
<evidence type="ECO:0000256" key="3">
    <source>
        <dbReference type="PROSITE-ProRule" id="PRU00023"/>
    </source>
</evidence>
<evidence type="ECO:0000313" key="5">
    <source>
        <dbReference type="EMBL" id="CCG81258.1"/>
    </source>
</evidence>
<dbReference type="Proteomes" id="UP000013776">
    <property type="component" value="Unassembled WGS sequence"/>
</dbReference>
<dbReference type="eggNOG" id="KOG0504">
    <property type="taxonomic scope" value="Eukaryota"/>
</dbReference>
<dbReference type="SMART" id="SM00248">
    <property type="entry name" value="ANK"/>
    <property type="match status" value="4"/>
</dbReference>
<dbReference type="EMBL" id="CAHR02000031">
    <property type="protein sequence ID" value="CCG81258.1"/>
    <property type="molecule type" value="Genomic_DNA"/>
</dbReference>
<dbReference type="PANTHER" id="PTHR24171">
    <property type="entry name" value="ANKYRIN REPEAT DOMAIN-CONTAINING PROTEIN 39-RELATED"/>
    <property type="match status" value="1"/>
</dbReference>
<keyword evidence="2 3" id="KW-0040">ANK repeat</keyword>
<sequence>MPSVALRQNTHANIFLAASDNDIPSVTQFLDSGVDVNALDSNGYSTLHAASSYNHFELLRFLVSRGGNVNLPDHDGDTPLYVAESREMCALLVQLGADPTHKNGAGQTALDHAIDEDEFPDVVAYLSSQSLGEGQRDFGNVNVRYETMDEPSDGANAQTQGQSGDETADMLGGLPQETRDKIWQVIGNTAQDGVNRDEELRSILSEALIGQGVLDESASRQKTQ</sequence>
<protein>
    <submittedName>
        <fullName evidence="5">Ankyrin repeat-containing protein P1E11.10</fullName>
    </submittedName>
</protein>
<dbReference type="InterPro" id="IPR002110">
    <property type="entry name" value="Ankyrin_rpt"/>
</dbReference>
<dbReference type="OrthoDB" id="19174at2759"/>
<evidence type="ECO:0000256" key="4">
    <source>
        <dbReference type="SAM" id="MobiDB-lite"/>
    </source>
</evidence>
<feature type="compositionally biased region" description="Polar residues" evidence="4">
    <location>
        <begin position="155"/>
        <end position="165"/>
    </location>
</feature>
<evidence type="ECO:0000313" key="6">
    <source>
        <dbReference type="Proteomes" id="UP000013776"/>
    </source>
</evidence>
<dbReference type="PROSITE" id="PS50297">
    <property type="entry name" value="ANK_REP_REGION"/>
    <property type="match status" value="1"/>
</dbReference>
<dbReference type="Gene3D" id="1.25.40.20">
    <property type="entry name" value="Ankyrin repeat-containing domain"/>
    <property type="match status" value="1"/>
</dbReference>
<accession>R4X7T7</accession>
<dbReference type="SUPFAM" id="SSF48403">
    <property type="entry name" value="Ankyrin repeat"/>
    <property type="match status" value="1"/>
</dbReference>
<name>R4X7T7_TAPDE</name>
<evidence type="ECO:0000256" key="1">
    <source>
        <dbReference type="ARBA" id="ARBA00022737"/>
    </source>
</evidence>
<dbReference type="InterPro" id="IPR036770">
    <property type="entry name" value="Ankyrin_rpt-contain_sf"/>
</dbReference>
<feature type="region of interest" description="Disordered" evidence="4">
    <location>
        <begin position="149"/>
        <end position="173"/>
    </location>
</feature>
<proteinExistence type="predicted"/>
<dbReference type="PROSITE" id="PS50088">
    <property type="entry name" value="ANK_REPEAT"/>
    <property type="match status" value="1"/>
</dbReference>
<gene>
    <name evidence="5" type="ORF">TAPDE_000986</name>
</gene>
<dbReference type="AlphaFoldDB" id="R4X7T7"/>
<dbReference type="VEuPathDB" id="FungiDB:TAPDE_000986"/>
<dbReference type="Pfam" id="PF12796">
    <property type="entry name" value="Ank_2"/>
    <property type="match status" value="1"/>
</dbReference>
<keyword evidence="6" id="KW-1185">Reference proteome</keyword>
<feature type="repeat" description="ANK" evidence="3">
    <location>
        <begin position="42"/>
        <end position="74"/>
    </location>
</feature>
<reference evidence="5 6" key="1">
    <citation type="journal article" date="2013" name="MBio">
        <title>Genome sequencing of the plant pathogen Taphrina deformans, the causal agent of peach leaf curl.</title>
        <authorList>
            <person name="Cisse O.H."/>
            <person name="Almeida J.M.G.C.F."/>
            <person name="Fonseca A."/>
            <person name="Kumar A.A."/>
            <person name="Salojaervi J."/>
            <person name="Overmyer K."/>
            <person name="Hauser P.M."/>
            <person name="Pagni M."/>
        </authorList>
    </citation>
    <scope>NUCLEOTIDE SEQUENCE [LARGE SCALE GENOMIC DNA]</scope>
    <source>
        <strain evidence="6">PYCC 5710 / ATCC 11124 / CBS 356.35 / IMI 108563 / JCM 9778 / NBRC 8474</strain>
    </source>
</reference>
<organism evidence="5 6">
    <name type="scientific">Taphrina deformans (strain PYCC 5710 / ATCC 11124 / CBS 356.35 / IMI 108563 / JCM 9778 / NBRC 8474)</name>
    <name type="common">Peach leaf curl fungus</name>
    <name type="synonym">Lalaria deformans</name>
    <dbReference type="NCBI Taxonomy" id="1097556"/>
    <lineage>
        <taxon>Eukaryota</taxon>
        <taxon>Fungi</taxon>
        <taxon>Dikarya</taxon>
        <taxon>Ascomycota</taxon>
        <taxon>Taphrinomycotina</taxon>
        <taxon>Taphrinomycetes</taxon>
        <taxon>Taphrinales</taxon>
        <taxon>Taphrinaceae</taxon>
        <taxon>Taphrina</taxon>
    </lineage>
</organism>